<dbReference type="EMBL" id="OV696698">
    <property type="protein sequence ID" value="CAH1244122.1"/>
    <property type="molecule type" value="Genomic_DNA"/>
</dbReference>
<protein>
    <submittedName>
        <fullName evidence="1">Hypp7213 protein</fullName>
    </submittedName>
</protein>
<evidence type="ECO:0000313" key="2">
    <source>
        <dbReference type="Proteomes" id="UP000838412"/>
    </source>
</evidence>
<sequence length="82" mass="9144">MARCSAAPPSSPATNCRTNRQKAKTIKVILWKSTESEVALIPVCQAVEVKELSCDPYQQLQSPKRMCTLFTEVRDFNQPSVS</sequence>
<reference evidence="1" key="1">
    <citation type="submission" date="2022-01" db="EMBL/GenBank/DDBJ databases">
        <authorList>
            <person name="Braso-Vives M."/>
        </authorList>
    </citation>
    <scope>NUCLEOTIDE SEQUENCE</scope>
</reference>
<accession>A0A8J9YYV7</accession>
<dbReference type="AlphaFoldDB" id="A0A8J9YYV7"/>
<proteinExistence type="predicted"/>
<gene>
    <name evidence="1" type="primary">Hypp7213</name>
    <name evidence="1" type="ORF">BLAG_LOCUS6844</name>
</gene>
<evidence type="ECO:0000313" key="1">
    <source>
        <dbReference type="EMBL" id="CAH1244122.1"/>
    </source>
</evidence>
<organism evidence="1 2">
    <name type="scientific">Branchiostoma lanceolatum</name>
    <name type="common">Common lancelet</name>
    <name type="synonym">Amphioxus lanceolatum</name>
    <dbReference type="NCBI Taxonomy" id="7740"/>
    <lineage>
        <taxon>Eukaryota</taxon>
        <taxon>Metazoa</taxon>
        <taxon>Chordata</taxon>
        <taxon>Cephalochordata</taxon>
        <taxon>Leptocardii</taxon>
        <taxon>Amphioxiformes</taxon>
        <taxon>Branchiostomatidae</taxon>
        <taxon>Branchiostoma</taxon>
    </lineage>
</organism>
<keyword evidence="2" id="KW-1185">Reference proteome</keyword>
<dbReference type="Proteomes" id="UP000838412">
    <property type="component" value="Chromosome 13"/>
</dbReference>
<name>A0A8J9YYV7_BRALA</name>